<dbReference type="GO" id="GO:0004725">
    <property type="term" value="F:protein tyrosine phosphatase activity"/>
    <property type="evidence" value="ECO:0007669"/>
    <property type="project" value="UniProtKB-EC"/>
</dbReference>
<dbReference type="GO" id="GO:0008138">
    <property type="term" value="F:protein tyrosine/serine/threonine phosphatase activity"/>
    <property type="evidence" value="ECO:0007669"/>
    <property type="project" value="InterPro"/>
</dbReference>
<dbReference type="GO" id="GO:0005634">
    <property type="term" value="C:nucleus"/>
    <property type="evidence" value="ECO:0007669"/>
    <property type="project" value="TreeGrafter"/>
</dbReference>
<evidence type="ECO:0000259" key="6">
    <source>
        <dbReference type="PROSITE" id="PS50054"/>
    </source>
</evidence>
<dbReference type="OrthoDB" id="2017893at2759"/>
<dbReference type="Proteomes" id="UP000595437">
    <property type="component" value="Chromosome 3"/>
</dbReference>
<dbReference type="InterPro" id="IPR016130">
    <property type="entry name" value="Tyr_Pase_AS"/>
</dbReference>
<keyword evidence="9" id="KW-1185">Reference proteome</keyword>
<dbReference type="Gene3D" id="3.90.190.10">
    <property type="entry name" value="Protein tyrosine phosphatase superfamily"/>
    <property type="match status" value="1"/>
</dbReference>
<sequence>RLESSRLRSFKISEIERGLYMGNYESANDVLLLESKRITHILTIDSVPLPRRILCILPKVVNLHLRVSDLPEEDILAHIAQIQEFISVKEDSSGTYNVLVHCYRGKSRSAAAVISYLMAKYSLPMEVGLSRVKRQRRLVNPNQSFLSQLKLFENMNWSIQRSNLQFRMFKLVMVSEKMRKAKILFRDSLNSILDPLLMGGDALPSVIYKCKSCRITLASSLHLLPHLVDESPSWTDSSWSAHSQDELASSFLYRSCSASVFINPIKWMEADIKNKLCGSLKCPNCRIVVGGFSWIKGESCYSCKAVIRPAFRLDITEIIFRTKCKFLQSSNREPILV</sequence>
<dbReference type="PANTHER" id="PTHR45848:SF4">
    <property type="entry name" value="DUAL SPECIFICITY PROTEIN PHOSPHATASE 12"/>
    <property type="match status" value="1"/>
</dbReference>
<feature type="domain" description="Tyrosine specific protein phosphatases" evidence="7">
    <location>
        <begin position="73"/>
        <end position="136"/>
    </location>
</feature>
<dbReference type="InterPro" id="IPR000387">
    <property type="entry name" value="Tyr_Pase_dom"/>
</dbReference>
<name>A0A7T8KB93_CALRO</name>
<dbReference type="EMBL" id="CP045892">
    <property type="protein sequence ID" value="QQP52045.1"/>
    <property type="molecule type" value="Genomic_DNA"/>
</dbReference>
<dbReference type="CDD" id="cd14498">
    <property type="entry name" value="DSP"/>
    <property type="match status" value="1"/>
</dbReference>
<dbReference type="PROSITE" id="PS50054">
    <property type="entry name" value="TYR_PHOSPHATASE_DUAL"/>
    <property type="match status" value="1"/>
</dbReference>
<dbReference type="PIRSF" id="PIRSF000941">
    <property type="entry name" value="DUSP12"/>
    <property type="match status" value="1"/>
</dbReference>
<gene>
    <name evidence="8" type="ORF">FKW44_004046</name>
</gene>
<evidence type="ECO:0000259" key="7">
    <source>
        <dbReference type="PROSITE" id="PS50056"/>
    </source>
</evidence>
<dbReference type="InterPro" id="IPR029021">
    <property type="entry name" value="Prot-tyrosine_phosphatase-like"/>
</dbReference>
<dbReference type="InterPro" id="IPR016278">
    <property type="entry name" value="DUSP12"/>
</dbReference>
<evidence type="ECO:0000256" key="2">
    <source>
        <dbReference type="ARBA" id="ARBA00013064"/>
    </source>
</evidence>
<dbReference type="PANTHER" id="PTHR45848">
    <property type="entry name" value="DUAL SPECIFICITY PROTEIN PHOSPHATASE 12 FAMILY MEMBER"/>
    <property type="match status" value="1"/>
</dbReference>
<proteinExistence type="inferred from homology"/>
<feature type="domain" description="Tyrosine-protein phosphatase" evidence="6">
    <location>
        <begin position="11"/>
        <end position="158"/>
    </location>
</feature>
<dbReference type="PROSITE" id="PS00383">
    <property type="entry name" value="TYR_PHOSPHATASE_1"/>
    <property type="match status" value="1"/>
</dbReference>
<dbReference type="PROSITE" id="PS50056">
    <property type="entry name" value="TYR_PHOSPHATASE_2"/>
    <property type="match status" value="1"/>
</dbReference>
<dbReference type="EC" id="3.1.3.48" evidence="2"/>
<dbReference type="SMART" id="SM00195">
    <property type="entry name" value="DSPc"/>
    <property type="match status" value="1"/>
</dbReference>
<keyword evidence="3" id="KW-0378">Hydrolase</keyword>
<evidence type="ECO:0000313" key="8">
    <source>
        <dbReference type="EMBL" id="QQP52045.1"/>
    </source>
</evidence>
<accession>A0A7T8KB93</accession>
<protein>
    <recommendedName>
        <fullName evidence="2">protein-tyrosine-phosphatase</fullName>
        <ecNumber evidence="2">3.1.3.48</ecNumber>
    </recommendedName>
</protein>
<feature type="non-terminal residue" evidence="8">
    <location>
        <position position="1"/>
    </location>
</feature>
<dbReference type="InterPro" id="IPR020422">
    <property type="entry name" value="TYR_PHOSPHATASE_DUAL_dom"/>
</dbReference>
<feature type="active site" description="Phosphocysteine intermediate" evidence="5">
    <location>
        <position position="102"/>
    </location>
</feature>
<evidence type="ECO:0000256" key="1">
    <source>
        <dbReference type="ARBA" id="ARBA00008601"/>
    </source>
</evidence>
<keyword evidence="4" id="KW-0904">Protein phosphatase</keyword>
<organism evidence="8 9">
    <name type="scientific">Caligus rogercresseyi</name>
    <name type="common">Sea louse</name>
    <dbReference type="NCBI Taxonomy" id="217165"/>
    <lineage>
        <taxon>Eukaryota</taxon>
        <taxon>Metazoa</taxon>
        <taxon>Ecdysozoa</taxon>
        <taxon>Arthropoda</taxon>
        <taxon>Crustacea</taxon>
        <taxon>Multicrustacea</taxon>
        <taxon>Hexanauplia</taxon>
        <taxon>Copepoda</taxon>
        <taxon>Siphonostomatoida</taxon>
        <taxon>Caligidae</taxon>
        <taxon>Caligus</taxon>
    </lineage>
</organism>
<reference evidence="9" key="1">
    <citation type="submission" date="2021-01" db="EMBL/GenBank/DDBJ databases">
        <title>Caligus Genome Assembly.</title>
        <authorList>
            <person name="Gallardo-Escarate C."/>
        </authorList>
    </citation>
    <scope>NUCLEOTIDE SEQUENCE [LARGE SCALE GENOMIC DNA]</scope>
</reference>
<evidence type="ECO:0000256" key="4">
    <source>
        <dbReference type="ARBA" id="ARBA00022912"/>
    </source>
</evidence>
<comment type="similarity">
    <text evidence="1">Belongs to the protein-tyrosine phosphatase family. Non-receptor class dual specificity subfamily.</text>
</comment>
<evidence type="ECO:0000256" key="3">
    <source>
        <dbReference type="ARBA" id="ARBA00022801"/>
    </source>
</evidence>
<dbReference type="SUPFAM" id="SSF52799">
    <property type="entry name" value="(Phosphotyrosine protein) phosphatases II"/>
    <property type="match status" value="1"/>
</dbReference>
<dbReference type="Pfam" id="PF00782">
    <property type="entry name" value="DSPc"/>
    <property type="match status" value="1"/>
</dbReference>
<evidence type="ECO:0000313" key="9">
    <source>
        <dbReference type="Proteomes" id="UP000595437"/>
    </source>
</evidence>
<dbReference type="InterPro" id="IPR000340">
    <property type="entry name" value="Dual-sp_phosphatase_cat-dom"/>
</dbReference>
<evidence type="ECO:0000256" key="5">
    <source>
        <dbReference type="PIRSR" id="PIRSR000941-50"/>
    </source>
</evidence>
<dbReference type="AlphaFoldDB" id="A0A7T8KB93"/>